<accession>A0A8J2LLT5</accession>
<evidence type="ECO:0000256" key="3">
    <source>
        <dbReference type="ARBA" id="ARBA00023212"/>
    </source>
</evidence>
<dbReference type="PANTHER" id="PTHR31183">
    <property type="entry name" value="TRICHOPLEIN KERATIN FILAMENT-BINDING PROTEIN FAMILY MEMBER"/>
    <property type="match status" value="1"/>
</dbReference>
<evidence type="ECO:0000256" key="4">
    <source>
        <dbReference type="SAM" id="Coils"/>
    </source>
</evidence>
<feature type="coiled-coil region" evidence="4">
    <location>
        <begin position="213"/>
        <end position="240"/>
    </location>
</feature>
<gene>
    <name evidence="5" type="ORF">AFUS01_LOCUS43262</name>
</gene>
<organism evidence="5 6">
    <name type="scientific">Allacma fusca</name>
    <dbReference type="NCBI Taxonomy" id="39272"/>
    <lineage>
        <taxon>Eukaryota</taxon>
        <taxon>Metazoa</taxon>
        <taxon>Ecdysozoa</taxon>
        <taxon>Arthropoda</taxon>
        <taxon>Hexapoda</taxon>
        <taxon>Collembola</taxon>
        <taxon>Symphypleona</taxon>
        <taxon>Sminthuridae</taxon>
        <taxon>Allacma</taxon>
    </lineage>
</organism>
<dbReference type="GO" id="GO:0045095">
    <property type="term" value="C:keratin filament"/>
    <property type="evidence" value="ECO:0007669"/>
    <property type="project" value="TreeGrafter"/>
</dbReference>
<dbReference type="Proteomes" id="UP000708208">
    <property type="component" value="Unassembled WGS sequence"/>
</dbReference>
<dbReference type="InterPro" id="IPR043596">
    <property type="entry name" value="CFAP53/TCHP"/>
</dbReference>
<sequence>MVSEGEASLSPSWSCPSTTCLEPMEGYRRYRMPPRERMEREIQRRRDRDRDREEMWSNASKYYSLWETNVTKLNEWTSNKYYNDSLKSYEDRLNSVRKQRELEARREKLKALLKKEEEEYKRELDDIEKEYMLVTKHRCKIRVDPSKQIEYLRQHSAEVQKKKEEERKKEVALRDFVRWKASNPVVRDIESHHQAMFIKKAWDDQVQEKIERDKLAKEQNSQIEDEVKKYQDQQNQKLVEFEKQKKLELDHWRMDIFKQNQELKAREEMTKRLMQQMDEIAKQQRLLKETIDARQRLQEREQYKLLAKFWGKQTRLKIRAMCNERIAVIADEYKMLEYLKHLDKRDDEDKQNANVTTAAEKINAVSKCLEQHRQLEIEREKDSAALFEEEARTFLRQQEIIWDKERKMREGLMEDLIATLHKQIEEKRLNNQKNQESIDLEKKEILMRIEERDKQVAEEEAKSLKLAEEMRTQLTQQSYEKRKQKEKEMLESLDMLSRLKIEEDQEKLYFRSEESRLKLEGYKPKFFGFKKLAW</sequence>
<dbReference type="EMBL" id="CAJVCH010569973">
    <property type="protein sequence ID" value="CAG7833666.1"/>
    <property type="molecule type" value="Genomic_DNA"/>
</dbReference>
<dbReference type="GO" id="GO:0006915">
    <property type="term" value="P:apoptotic process"/>
    <property type="evidence" value="ECO:0007669"/>
    <property type="project" value="TreeGrafter"/>
</dbReference>
<feature type="coiled-coil region" evidence="4">
    <location>
        <begin position="266"/>
        <end position="300"/>
    </location>
</feature>
<protein>
    <recommendedName>
        <fullName evidence="7">Trichoplein keratin filament-binding protein</fullName>
    </recommendedName>
</protein>
<dbReference type="PANTHER" id="PTHR31183:SF2">
    <property type="entry name" value="TRICHOPLEIN KERATIN FILAMENT-BINDING PROTEIN"/>
    <property type="match status" value="1"/>
</dbReference>
<dbReference type="OrthoDB" id="6431598at2759"/>
<keyword evidence="6" id="KW-1185">Reference proteome</keyword>
<comment type="subcellular location">
    <subcellularLocation>
        <location evidence="1">Cytoplasm</location>
        <location evidence="1">Cytoskeleton</location>
    </subcellularLocation>
</comment>
<feature type="coiled-coil region" evidence="4">
    <location>
        <begin position="86"/>
        <end position="137"/>
    </location>
</feature>
<feature type="coiled-coil region" evidence="4">
    <location>
        <begin position="440"/>
        <end position="477"/>
    </location>
</feature>
<keyword evidence="4" id="KW-0175">Coiled coil</keyword>
<reference evidence="5" key="1">
    <citation type="submission" date="2021-06" db="EMBL/GenBank/DDBJ databases">
        <authorList>
            <person name="Hodson N. C."/>
            <person name="Mongue J. A."/>
            <person name="Jaron S. K."/>
        </authorList>
    </citation>
    <scope>NUCLEOTIDE SEQUENCE</scope>
</reference>
<evidence type="ECO:0000256" key="1">
    <source>
        <dbReference type="ARBA" id="ARBA00004245"/>
    </source>
</evidence>
<proteinExistence type="predicted"/>
<evidence type="ECO:0000313" key="6">
    <source>
        <dbReference type="Proteomes" id="UP000708208"/>
    </source>
</evidence>
<comment type="caution">
    <text evidence="5">The sequence shown here is derived from an EMBL/GenBank/DDBJ whole genome shotgun (WGS) entry which is preliminary data.</text>
</comment>
<keyword evidence="2" id="KW-0963">Cytoplasm</keyword>
<evidence type="ECO:0000256" key="2">
    <source>
        <dbReference type="ARBA" id="ARBA00022490"/>
    </source>
</evidence>
<keyword evidence="3" id="KW-0206">Cytoskeleton</keyword>
<dbReference type="AlphaFoldDB" id="A0A8J2LLT5"/>
<evidence type="ECO:0000313" key="5">
    <source>
        <dbReference type="EMBL" id="CAG7833666.1"/>
    </source>
</evidence>
<name>A0A8J2LLT5_9HEXA</name>
<evidence type="ECO:0008006" key="7">
    <source>
        <dbReference type="Google" id="ProtNLM"/>
    </source>
</evidence>